<comment type="similarity">
    <text evidence="15 18">Belongs to the ABC transporter superfamily. UvrA family.</text>
</comment>
<dbReference type="Gene3D" id="1.10.8.280">
    <property type="entry name" value="ABC transporter ATPase domain-like"/>
    <property type="match status" value="1"/>
</dbReference>
<dbReference type="PROSITE" id="PS50893">
    <property type="entry name" value="ABC_TRANSPORTER_2"/>
    <property type="match status" value="1"/>
</dbReference>
<evidence type="ECO:0000256" key="10">
    <source>
        <dbReference type="ARBA" id="ARBA00022840"/>
    </source>
</evidence>
<accession>A0A0Z8N7Q4</accession>
<dbReference type="RefSeq" id="WP_024382857.1">
    <property type="nucleotide sequence ID" value="NZ_CABEIV010000005.1"/>
</dbReference>
<sequence>MQENIVIHGARAHNLKNIDVTIPREKLVVVTGLSGSGKSSLAFDTLYAEGQRRYVESLSAYARQFLGNMDKPDVDSIEGLSPAISIDQKTTSRNPRSTVGTATEINDYLRLLYARVGVPYCINGHGAIAASSVEQIVDEVLELPERQRLQILAPIVRKKKGQHKTIFEKVQKDGYVRVRVNGDVYDVSEVPELSKSKAHNIEVVVDRIVIKEGIRSRLFDSIEAALRIADGYVIIDTMDEKELLFSEYYACPVCGFTVPELEPRLFSFNAPFGSCSDCDGLGMKLEVDTDLIVPDASKTLRDGALAPWNPISSNYYPQMLEQAMNHFGVDMDKPFEELTEEEKNLIFNGSDGKEFHFHYENEFGGVRDIDIPFEGLITNINRRYRETNSDYTRTVMKTYMNELTCGTCHGYRLNDQALSVKVGGEQGLHIGQLSDLSVADHLEVIENLTLSENEATIATPIVKEIKDRLSFLNNVGLNYLTLSRAAGTLSGGESQRIRLATQIGSNLSGVLYILDEPSIGLHQRDNDRLIASLKKMRDLGNTLIVVEHDEDTMREADWLIDIGPGAGVFGGEIVASGTPAQVAKNKKSITGQYLSGKREIPVPLERRVGNGRFLEVTGAKENNLQDVTVRFPLGKFVAVTGVSGSGKSTLVNSILKKAIAQKLNRNSDKPGKFKSISGIEHLDRLIDIDQSPIGRTPRSNPATYTGVFDDIRDLFAQTNEAKIRGYKKGRFSFNVKGGRCEACSGDGIIKIEMHFLPDVFVPCEVCHGHRYNSETLEVHYKEKNIAQVLDMTVNDAVEFFKHIPKIERKLRTIQDVGLGYVTLGQPATTLSGGEAQRMKLASELHKRSTGKSLYILDEPTTGLHTEDIAQLLKVLARFVDDGNTVLVIEHNLDVIKTADHIIDMGPEGGVGGGTVVATGTPEEVAENPASFTGQYLKMKLK</sequence>
<dbReference type="Gene3D" id="1.20.1580.10">
    <property type="entry name" value="ABC transporter ATPase like domain"/>
    <property type="match status" value="2"/>
</dbReference>
<dbReference type="InterPro" id="IPR003439">
    <property type="entry name" value="ABC_transporter-like_ATP-bd"/>
</dbReference>
<dbReference type="HAMAP" id="MF_00205">
    <property type="entry name" value="UvrA"/>
    <property type="match status" value="1"/>
</dbReference>
<protein>
    <recommendedName>
        <fullName evidence="16 18">UvrABC system protein A</fullName>
        <shortName evidence="18">UvrA protein</shortName>
    </recommendedName>
    <alternativeName>
        <fullName evidence="17 18">Excinuclease ABC subunit A</fullName>
    </alternativeName>
</protein>
<dbReference type="Proteomes" id="UP000071765">
    <property type="component" value="Unassembled WGS sequence"/>
</dbReference>
<dbReference type="InterPro" id="IPR003593">
    <property type="entry name" value="AAA+_ATPase"/>
</dbReference>
<feature type="binding site" evidence="18">
    <location>
        <begin position="641"/>
        <end position="648"/>
    </location>
    <ligand>
        <name>ATP</name>
        <dbReference type="ChEBI" id="CHEBI:30616"/>
    </ligand>
</feature>
<evidence type="ECO:0000256" key="5">
    <source>
        <dbReference type="ARBA" id="ARBA00022741"/>
    </source>
</evidence>
<evidence type="ECO:0000256" key="11">
    <source>
        <dbReference type="ARBA" id="ARBA00022881"/>
    </source>
</evidence>
<dbReference type="InterPro" id="IPR041102">
    <property type="entry name" value="UvrA_inter"/>
</dbReference>
<keyword evidence="10 18" id="KW-0067">ATP-binding</keyword>
<evidence type="ECO:0000313" key="20">
    <source>
        <dbReference type="Proteomes" id="UP000071765"/>
    </source>
</evidence>
<keyword evidence="11 18" id="KW-0267">Excision nuclease</keyword>
<dbReference type="PROSITE" id="PS00211">
    <property type="entry name" value="ABC_TRANSPORTER_1"/>
    <property type="match status" value="2"/>
</dbReference>
<keyword evidence="8 18" id="KW-0863">Zinc-finger</keyword>
<dbReference type="InterPro" id="IPR013815">
    <property type="entry name" value="ATP_grasp_subdomain_1"/>
</dbReference>
<evidence type="ECO:0000256" key="7">
    <source>
        <dbReference type="ARBA" id="ARBA00022769"/>
    </source>
</evidence>
<dbReference type="AlphaFoldDB" id="A0A0Z8N7Q4"/>
<dbReference type="Pfam" id="PF17755">
    <property type="entry name" value="UvrA_DNA-bind"/>
    <property type="match status" value="1"/>
</dbReference>
<keyword evidence="7 18" id="KW-0228">DNA excision</keyword>
<dbReference type="Gene3D" id="3.30.1490.20">
    <property type="entry name" value="ATP-grasp fold, A domain"/>
    <property type="match status" value="1"/>
</dbReference>
<evidence type="ECO:0000256" key="6">
    <source>
        <dbReference type="ARBA" id="ARBA00022763"/>
    </source>
</evidence>
<dbReference type="SUPFAM" id="SSF52540">
    <property type="entry name" value="P-loop containing nucleoside triphosphate hydrolases"/>
    <property type="match status" value="2"/>
</dbReference>
<dbReference type="FunFam" id="1.20.1580.10:FF:000002">
    <property type="entry name" value="UvrABC system protein A"/>
    <property type="match status" value="1"/>
</dbReference>
<keyword evidence="9 18" id="KW-0862">Zinc</keyword>
<dbReference type="Pfam" id="PF17760">
    <property type="entry name" value="UvrA_inter"/>
    <property type="match status" value="1"/>
</dbReference>
<comment type="subunit">
    <text evidence="18">Forms a heterotetramer with UvrB during the search for lesions.</text>
</comment>
<dbReference type="InterPro" id="IPR004602">
    <property type="entry name" value="UvrA"/>
</dbReference>
<dbReference type="GO" id="GO:0009381">
    <property type="term" value="F:excinuclease ABC activity"/>
    <property type="evidence" value="ECO:0007669"/>
    <property type="project" value="UniProtKB-UniRule"/>
</dbReference>
<dbReference type="NCBIfam" id="TIGR00630">
    <property type="entry name" value="uvra"/>
    <property type="match status" value="1"/>
</dbReference>
<comment type="function">
    <text evidence="18">The UvrABC repair system catalyzes the recognition and processing of DNA lesions. UvrA is an ATPase and a DNA-binding protein. A damage recognition complex composed of 2 UvrA and 2 UvrB subunits scans DNA for abnormalities. When the presence of a lesion has been verified by UvrB, the UvrA molecules dissociate.</text>
</comment>
<dbReference type="SMART" id="SM00382">
    <property type="entry name" value="AAA"/>
    <property type="match status" value="1"/>
</dbReference>
<evidence type="ECO:0000256" key="9">
    <source>
        <dbReference type="ARBA" id="ARBA00022833"/>
    </source>
</evidence>
<gene>
    <name evidence="18 19" type="primary">uvrA</name>
    <name evidence="19" type="ORF">ERS132452_01978</name>
</gene>
<dbReference type="GO" id="GO:0006289">
    <property type="term" value="P:nucleotide-excision repair"/>
    <property type="evidence" value="ECO:0007669"/>
    <property type="project" value="UniProtKB-UniRule"/>
</dbReference>
<dbReference type="GO" id="GO:0009380">
    <property type="term" value="C:excinuclease repair complex"/>
    <property type="evidence" value="ECO:0007669"/>
    <property type="project" value="InterPro"/>
</dbReference>
<dbReference type="GO" id="GO:0009432">
    <property type="term" value="P:SOS response"/>
    <property type="evidence" value="ECO:0007669"/>
    <property type="project" value="UniProtKB-UniRule"/>
</dbReference>
<dbReference type="InterPro" id="IPR017871">
    <property type="entry name" value="ABC_transporter-like_CS"/>
</dbReference>
<evidence type="ECO:0000256" key="2">
    <source>
        <dbReference type="ARBA" id="ARBA00022490"/>
    </source>
</evidence>
<dbReference type="PANTHER" id="PTHR43152:SF3">
    <property type="entry name" value="UVRABC SYSTEM PROTEIN A"/>
    <property type="match status" value="1"/>
</dbReference>
<name>A0A0Z8N7Q4_STRSU</name>
<dbReference type="FunFam" id="3.40.50.300:FF:000028">
    <property type="entry name" value="UvrABC system protein A"/>
    <property type="match status" value="1"/>
</dbReference>
<feature type="zinc finger region" description="C4-type" evidence="18">
    <location>
        <begin position="251"/>
        <end position="278"/>
    </location>
</feature>
<dbReference type="PANTHER" id="PTHR43152">
    <property type="entry name" value="UVRABC SYSTEM PROTEIN A"/>
    <property type="match status" value="1"/>
</dbReference>
<evidence type="ECO:0000256" key="18">
    <source>
        <dbReference type="HAMAP-Rule" id="MF_00205"/>
    </source>
</evidence>
<dbReference type="NCBIfam" id="NF001503">
    <property type="entry name" value="PRK00349.1"/>
    <property type="match status" value="1"/>
</dbReference>
<evidence type="ECO:0000256" key="8">
    <source>
        <dbReference type="ARBA" id="ARBA00022771"/>
    </source>
</evidence>
<dbReference type="GO" id="GO:0016887">
    <property type="term" value="F:ATP hydrolysis activity"/>
    <property type="evidence" value="ECO:0007669"/>
    <property type="project" value="InterPro"/>
</dbReference>
<evidence type="ECO:0000256" key="17">
    <source>
        <dbReference type="ARBA" id="ARBA00042156"/>
    </source>
</evidence>
<evidence type="ECO:0000256" key="14">
    <source>
        <dbReference type="ARBA" id="ARBA00023236"/>
    </source>
</evidence>
<dbReference type="Gene3D" id="3.40.50.300">
    <property type="entry name" value="P-loop containing nucleotide triphosphate hydrolases"/>
    <property type="match status" value="2"/>
</dbReference>
<keyword evidence="13 18" id="KW-0234">DNA repair</keyword>
<keyword evidence="6 18" id="KW-0227">DNA damage</keyword>
<reference evidence="19 20" key="1">
    <citation type="submission" date="2016-02" db="EMBL/GenBank/DDBJ databases">
        <authorList>
            <consortium name="Pathogen Informatics"/>
        </authorList>
    </citation>
    <scope>NUCLEOTIDE SEQUENCE [LARGE SCALE GENOMIC DNA]</scope>
    <source>
        <strain evidence="19 20">LSS90</strain>
    </source>
</reference>
<feature type="binding site" evidence="18">
    <location>
        <begin position="32"/>
        <end position="39"/>
    </location>
    <ligand>
        <name>ATP</name>
        <dbReference type="ChEBI" id="CHEBI:30616"/>
    </ligand>
</feature>
<dbReference type="EMBL" id="FIIN01000016">
    <property type="protein sequence ID" value="CYW22444.1"/>
    <property type="molecule type" value="Genomic_DNA"/>
</dbReference>
<evidence type="ECO:0000313" key="19">
    <source>
        <dbReference type="EMBL" id="CYW22444.1"/>
    </source>
</evidence>
<comment type="subcellular location">
    <subcellularLocation>
        <location evidence="1 18">Cytoplasm</location>
    </subcellularLocation>
</comment>
<evidence type="ECO:0000256" key="3">
    <source>
        <dbReference type="ARBA" id="ARBA00022723"/>
    </source>
</evidence>
<dbReference type="GO" id="GO:0008270">
    <property type="term" value="F:zinc ion binding"/>
    <property type="evidence" value="ECO:0007669"/>
    <property type="project" value="UniProtKB-UniRule"/>
</dbReference>
<dbReference type="InterPro" id="IPR041552">
    <property type="entry name" value="UvrA_DNA-bd"/>
</dbReference>
<keyword evidence="14 18" id="KW-0742">SOS response</keyword>
<dbReference type="GO" id="GO:0005737">
    <property type="term" value="C:cytoplasm"/>
    <property type="evidence" value="ECO:0007669"/>
    <property type="project" value="UniProtKB-SubCell"/>
</dbReference>
<keyword evidence="4 18" id="KW-0677">Repeat</keyword>
<evidence type="ECO:0000256" key="1">
    <source>
        <dbReference type="ARBA" id="ARBA00004496"/>
    </source>
</evidence>
<evidence type="ECO:0000256" key="15">
    <source>
        <dbReference type="ARBA" id="ARBA00038000"/>
    </source>
</evidence>
<dbReference type="CDD" id="cd03271">
    <property type="entry name" value="ABC_UvrA_II"/>
    <property type="match status" value="1"/>
</dbReference>
<evidence type="ECO:0000256" key="4">
    <source>
        <dbReference type="ARBA" id="ARBA00022737"/>
    </source>
</evidence>
<feature type="zinc finger region" description="C4-type" evidence="18">
    <location>
        <begin position="740"/>
        <end position="766"/>
    </location>
</feature>
<dbReference type="GO" id="GO:0003677">
    <property type="term" value="F:DNA binding"/>
    <property type="evidence" value="ECO:0007669"/>
    <property type="project" value="UniProtKB-UniRule"/>
</dbReference>
<keyword evidence="5 18" id="KW-0547">Nucleotide-binding</keyword>
<keyword evidence="2 18" id="KW-0963">Cytoplasm</keyword>
<dbReference type="InterPro" id="IPR027417">
    <property type="entry name" value="P-loop_NTPase"/>
</dbReference>
<keyword evidence="12 18" id="KW-0238">DNA-binding</keyword>
<proteinExistence type="inferred from homology"/>
<evidence type="ECO:0000256" key="12">
    <source>
        <dbReference type="ARBA" id="ARBA00023125"/>
    </source>
</evidence>
<keyword evidence="3 18" id="KW-0479">Metal-binding</keyword>
<dbReference type="GO" id="GO:0005524">
    <property type="term" value="F:ATP binding"/>
    <property type="evidence" value="ECO:0007669"/>
    <property type="project" value="UniProtKB-UniRule"/>
</dbReference>
<dbReference type="CDD" id="cd03270">
    <property type="entry name" value="ABC_UvrA_I"/>
    <property type="match status" value="1"/>
</dbReference>
<evidence type="ECO:0000256" key="16">
    <source>
        <dbReference type="ARBA" id="ARBA00039316"/>
    </source>
</evidence>
<evidence type="ECO:0000256" key="13">
    <source>
        <dbReference type="ARBA" id="ARBA00023204"/>
    </source>
</evidence>
<organism evidence="19 20">
    <name type="scientific">Streptococcus suis</name>
    <dbReference type="NCBI Taxonomy" id="1307"/>
    <lineage>
        <taxon>Bacteria</taxon>
        <taxon>Bacillati</taxon>
        <taxon>Bacillota</taxon>
        <taxon>Bacilli</taxon>
        <taxon>Lactobacillales</taxon>
        <taxon>Streptococcaceae</taxon>
        <taxon>Streptococcus</taxon>
    </lineage>
</organism>